<gene>
    <name evidence="1" type="ORF">DPEC_G00359740</name>
</gene>
<proteinExistence type="predicted"/>
<evidence type="ECO:0000313" key="1">
    <source>
        <dbReference type="EMBL" id="KAJ7984918.1"/>
    </source>
</evidence>
<dbReference type="EMBL" id="CM055764">
    <property type="protein sequence ID" value="KAJ7984918.1"/>
    <property type="molecule type" value="Genomic_DNA"/>
</dbReference>
<name>A0ACC2F0R5_DALPE</name>
<evidence type="ECO:0000313" key="2">
    <source>
        <dbReference type="Proteomes" id="UP001157502"/>
    </source>
</evidence>
<sequence length="185" mass="20258">MGSAIRPKGKRVHTDDDDDDDDEERQGALFIFGFEVGYCFQTTQGQTFQGGLLSNSSMTDGTEFRRMMMMNGFGRKVDALACSVDVPTMNQTCTLMGDSEYSWSSGADGRRRGGVSAAICQTLLWCELVPWEEGEAEEKRRLAQKQVVNLGQDCGHMSGLPPCSSGDPVWSTQPPPQGDVRQAIC</sequence>
<protein>
    <submittedName>
        <fullName evidence="1">Uncharacterized protein</fullName>
    </submittedName>
</protein>
<comment type="caution">
    <text evidence="1">The sequence shown here is derived from an EMBL/GenBank/DDBJ whole genome shotgun (WGS) entry which is preliminary data.</text>
</comment>
<reference evidence="1" key="1">
    <citation type="submission" date="2021-05" db="EMBL/GenBank/DDBJ databases">
        <authorList>
            <person name="Pan Q."/>
            <person name="Jouanno E."/>
            <person name="Zahm M."/>
            <person name="Klopp C."/>
            <person name="Cabau C."/>
            <person name="Louis A."/>
            <person name="Berthelot C."/>
            <person name="Parey E."/>
            <person name="Roest Crollius H."/>
            <person name="Montfort J."/>
            <person name="Robinson-Rechavi M."/>
            <person name="Bouchez O."/>
            <person name="Lampietro C."/>
            <person name="Lopez Roques C."/>
            <person name="Donnadieu C."/>
            <person name="Postlethwait J."/>
            <person name="Bobe J."/>
            <person name="Dillon D."/>
            <person name="Chandos A."/>
            <person name="von Hippel F."/>
            <person name="Guiguen Y."/>
        </authorList>
    </citation>
    <scope>NUCLEOTIDE SEQUENCE</scope>
    <source>
        <strain evidence="1">YG-Jan2019</strain>
    </source>
</reference>
<accession>A0ACC2F0R5</accession>
<organism evidence="1 2">
    <name type="scientific">Dallia pectoralis</name>
    <name type="common">Alaska blackfish</name>
    <dbReference type="NCBI Taxonomy" id="75939"/>
    <lineage>
        <taxon>Eukaryota</taxon>
        <taxon>Metazoa</taxon>
        <taxon>Chordata</taxon>
        <taxon>Craniata</taxon>
        <taxon>Vertebrata</taxon>
        <taxon>Euteleostomi</taxon>
        <taxon>Actinopterygii</taxon>
        <taxon>Neopterygii</taxon>
        <taxon>Teleostei</taxon>
        <taxon>Protacanthopterygii</taxon>
        <taxon>Esociformes</taxon>
        <taxon>Umbridae</taxon>
        <taxon>Dallia</taxon>
    </lineage>
</organism>
<keyword evidence="2" id="KW-1185">Reference proteome</keyword>
<dbReference type="Proteomes" id="UP001157502">
    <property type="component" value="Chromosome 37"/>
</dbReference>